<evidence type="ECO:0000313" key="2">
    <source>
        <dbReference type="EMBL" id="GAD30483.1"/>
    </source>
</evidence>
<evidence type="ECO:0000313" key="3">
    <source>
        <dbReference type="Proteomes" id="UP000030675"/>
    </source>
</evidence>
<dbReference type="Proteomes" id="UP000030675">
    <property type="component" value="Unassembled WGS sequence"/>
</dbReference>
<proteinExistence type="predicted"/>
<gene>
    <name evidence="2" type="ORF">PLEI_2139</name>
</gene>
<dbReference type="RefSeq" id="WP_023933177.1">
    <property type="nucleotide sequence ID" value="NZ_DF196819.1"/>
</dbReference>
<accession>A0A0U1P7I8</accession>
<dbReference type="HOGENOM" id="CLU_2754364_0_0_6"/>
<dbReference type="AlphaFoldDB" id="A0A0U1P7I8"/>
<reference evidence="3" key="1">
    <citation type="submission" date="2012-12" db="EMBL/GenBank/DDBJ databases">
        <title>Genome Sequence of Photobacterium leiognathi lrivu.4.1.</title>
        <authorList>
            <person name="Urbanczyk H."/>
            <person name="Ogura Y."/>
            <person name="Hayashi T."/>
            <person name="Dunlap P.V."/>
        </authorList>
    </citation>
    <scope>NUCLEOTIDE SEQUENCE [LARGE SCALE GENOMIC DNA]</scope>
    <source>
        <strain evidence="3">lrivu.4.1</strain>
    </source>
</reference>
<feature type="chain" id="PRO_5006712572" evidence="1">
    <location>
        <begin position="23"/>
        <end position="70"/>
    </location>
</feature>
<sequence length="70" mass="7716">MKIVKCLCLMFFMLLFSSTVFSEAHGNNAMGGGAPAINLYSCEVKDSAGHQKSLYVPRYYCEQIGGKVIF</sequence>
<dbReference type="EMBL" id="DF196819">
    <property type="protein sequence ID" value="GAD30483.1"/>
    <property type="molecule type" value="Genomic_DNA"/>
</dbReference>
<evidence type="ECO:0000256" key="1">
    <source>
        <dbReference type="SAM" id="SignalP"/>
    </source>
</evidence>
<keyword evidence="1" id="KW-0732">Signal</keyword>
<name>A0A0U1P7I8_PHOLE</name>
<feature type="signal peptide" evidence="1">
    <location>
        <begin position="1"/>
        <end position="22"/>
    </location>
</feature>
<organism evidence="2 3">
    <name type="scientific">Photobacterium leiognathi lrivu.4.1</name>
    <dbReference type="NCBI Taxonomy" id="1248232"/>
    <lineage>
        <taxon>Bacteria</taxon>
        <taxon>Pseudomonadati</taxon>
        <taxon>Pseudomonadota</taxon>
        <taxon>Gammaproteobacteria</taxon>
        <taxon>Vibrionales</taxon>
        <taxon>Vibrionaceae</taxon>
        <taxon>Photobacterium</taxon>
    </lineage>
</organism>
<protein>
    <submittedName>
        <fullName evidence="2">Uncharacterized protein</fullName>
    </submittedName>
</protein>